<proteinExistence type="predicted"/>
<protein>
    <submittedName>
        <fullName evidence="2">Uncharacterized protein</fullName>
    </submittedName>
</protein>
<dbReference type="AlphaFoldDB" id="A0AAW7ZH21"/>
<dbReference type="SUPFAM" id="SSF52317">
    <property type="entry name" value="Class I glutamine amidotransferase-like"/>
    <property type="match status" value="1"/>
</dbReference>
<dbReference type="InterPro" id="IPR029062">
    <property type="entry name" value="Class_I_gatase-like"/>
</dbReference>
<evidence type="ECO:0000313" key="2">
    <source>
        <dbReference type="EMBL" id="MDO7788587.1"/>
    </source>
</evidence>
<dbReference type="Proteomes" id="UP001172911">
    <property type="component" value="Unassembled WGS sequence"/>
</dbReference>
<gene>
    <name evidence="2" type="ORF">P6N53_15270</name>
</gene>
<dbReference type="EMBL" id="JARPTC010000022">
    <property type="protein sequence ID" value="MDO7788587.1"/>
    <property type="molecule type" value="Genomic_DNA"/>
</dbReference>
<dbReference type="Gene3D" id="3.40.50.880">
    <property type="match status" value="1"/>
</dbReference>
<keyword evidence="3" id="KW-1185">Reference proteome</keyword>
<sequence length="784" mass="85387">MHLRQRSVISLGLLVMALLFTVFFYPTAAMAGEIPQDKVRIGVQPGLSGLYKVGFPTGLNITVYNQDQDLKGLLIVRPENNERNLIGPTLSTRFQRSIEIPAGSMVKTNLMVPGDLVNSNSVIQLVVDGKVVASTPIQGTAVNGGLIALSLGERPLRGGIAAWLDQTFGGQTAIKYLAPNYLPEDTIELTLADIIIVDEQAVSQITPKQVELLKDWVSLGGLLIISGGAGTGTGGPLADISPVIAEEQKIISADLGGLRMVTGTMQVTTGKVVQGEVTSKANGVVVVASRSIGKGRVIYSGIPLENLTSESAAVWPVVFGQKNGPGMVDVKMALNGRHLGNDMLGHVAGYLPQLKTPPVPQVALAWFVYVIVVGPVLYFVLKRYDRRDWLWWIIPACALVTTTVVYFMSPAQRINAPISHTLAVVEILNPTMAEINATAAFISPYGGTLNVKGPAGSVVWPGQAYYNNSKKSPIIQYDQAEGPRISFPEVEYWSMRQARATALRDNIGHVEGQLEMDNGRIFGTLNNHTSMNLRDCRIVLGGRSFALGDLPAGGSLQVDQAISKWPVSIGPNQYRMDIIPQPKPGERDELIRERQMLDVALNTMQSDSITQPVFLGWTENPLDMFEIIAAQKKEIDYGLALVKQELALHFPGDKVIELPSDIVNHRIIESRGAYNKNAMGYTIYEGSFTISLDLDRPLPNQSLRVVALDFPRQESSMVVMKIYDWQDNRWVDLPVEGLTISGQELKNYSSQTGELRLQVEKKSGHGQPDKVILPAVSVEGVVGQ</sequence>
<name>A0AAW7ZH21_9FIRM</name>
<evidence type="ECO:0000256" key="1">
    <source>
        <dbReference type="SAM" id="Phobius"/>
    </source>
</evidence>
<comment type="caution">
    <text evidence="2">The sequence shown here is derived from an EMBL/GenBank/DDBJ whole genome shotgun (WGS) entry which is preliminary data.</text>
</comment>
<keyword evidence="1" id="KW-1133">Transmembrane helix</keyword>
<keyword evidence="1" id="KW-0472">Membrane</keyword>
<feature type="transmembrane region" description="Helical" evidence="1">
    <location>
        <begin position="363"/>
        <end position="381"/>
    </location>
</feature>
<reference evidence="2" key="1">
    <citation type="journal article" date="2023" name="J. Hazard. Mater.">
        <title>Anaerobic biodegradation of pyrene and benzo[a]pyrene by a new sulfate-reducing Desulforamulus aquiferis strain DSA.</title>
        <authorList>
            <person name="Zhang Z."/>
            <person name="Sun J."/>
            <person name="Gong X."/>
            <person name="Wang C."/>
            <person name="Wang H."/>
        </authorList>
    </citation>
    <scope>NUCLEOTIDE SEQUENCE</scope>
    <source>
        <strain evidence="2">DSA</strain>
    </source>
</reference>
<organism evidence="2 3">
    <name type="scientific">Desulforamulus aquiferis</name>
    <dbReference type="NCBI Taxonomy" id="1397668"/>
    <lineage>
        <taxon>Bacteria</taxon>
        <taxon>Bacillati</taxon>
        <taxon>Bacillota</taxon>
        <taxon>Clostridia</taxon>
        <taxon>Eubacteriales</taxon>
        <taxon>Peptococcaceae</taxon>
        <taxon>Desulforamulus</taxon>
    </lineage>
</organism>
<accession>A0AAW7ZH21</accession>
<keyword evidence="1" id="KW-0812">Transmembrane</keyword>
<evidence type="ECO:0000313" key="3">
    <source>
        <dbReference type="Proteomes" id="UP001172911"/>
    </source>
</evidence>
<dbReference type="RefSeq" id="WP_304544722.1">
    <property type="nucleotide sequence ID" value="NZ_JARPTC010000022.1"/>
</dbReference>
<feature type="transmembrane region" description="Helical" evidence="1">
    <location>
        <begin position="390"/>
        <end position="409"/>
    </location>
</feature>
<reference evidence="2" key="2">
    <citation type="submission" date="2023-03" db="EMBL/GenBank/DDBJ databases">
        <authorList>
            <person name="Zhang Z."/>
        </authorList>
    </citation>
    <scope>NUCLEOTIDE SEQUENCE</scope>
    <source>
        <strain evidence="2">DSA</strain>
    </source>
</reference>